<evidence type="ECO:0000313" key="1">
    <source>
        <dbReference type="EMBL" id="RYR39711.1"/>
    </source>
</evidence>
<reference evidence="1 2" key="1">
    <citation type="submission" date="2019-01" db="EMBL/GenBank/DDBJ databases">
        <title>Sequencing of cultivated peanut Arachis hypogaea provides insights into genome evolution and oil improvement.</title>
        <authorList>
            <person name="Chen X."/>
        </authorList>
    </citation>
    <scope>NUCLEOTIDE SEQUENCE [LARGE SCALE GENOMIC DNA]</scope>
    <source>
        <strain evidence="2">cv. Fuhuasheng</strain>
        <tissue evidence="1">Leaves</tissue>
    </source>
</reference>
<gene>
    <name evidence="1" type="ORF">Ahy_A09g045296</name>
</gene>
<name>A0A445BM24_ARAHY</name>
<proteinExistence type="predicted"/>
<organism evidence="1 2">
    <name type="scientific">Arachis hypogaea</name>
    <name type="common">Peanut</name>
    <dbReference type="NCBI Taxonomy" id="3818"/>
    <lineage>
        <taxon>Eukaryota</taxon>
        <taxon>Viridiplantae</taxon>
        <taxon>Streptophyta</taxon>
        <taxon>Embryophyta</taxon>
        <taxon>Tracheophyta</taxon>
        <taxon>Spermatophyta</taxon>
        <taxon>Magnoliopsida</taxon>
        <taxon>eudicotyledons</taxon>
        <taxon>Gunneridae</taxon>
        <taxon>Pentapetalae</taxon>
        <taxon>rosids</taxon>
        <taxon>fabids</taxon>
        <taxon>Fabales</taxon>
        <taxon>Fabaceae</taxon>
        <taxon>Papilionoideae</taxon>
        <taxon>50 kb inversion clade</taxon>
        <taxon>dalbergioids sensu lato</taxon>
        <taxon>Dalbergieae</taxon>
        <taxon>Pterocarpus clade</taxon>
        <taxon>Arachis</taxon>
    </lineage>
</organism>
<evidence type="ECO:0000313" key="2">
    <source>
        <dbReference type="Proteomes" id="UP000289738"/>
    </source>
</evidence>
<dbReference type="Proteomes" id="UP000289738">
    <property type="component" value="Chromosome A09"/>
</dbReference>
<keyword evidence="2" id="KW-1185">Reference proteome</keyword>
<protein>
    <submittedName>
        <fullName evidence="1">Uncharacterized protein</fullName>
    </submittedName>
</protein>
<dbReference type="AlphaFoldDB" id="A0A445BM24"/>
<dbReference type="EMBL" id="SDMP01000009">
    <property type="protein sequence ID" value="RYR39711.1"/>
    <property type="molecule type" value="Genomic_DNA"/>
</dbReference>
<accession>A0A445BM24</accession>
<comment type="caution">
    <text evidence="1">The sequence shown here is derived from an EMBL/GenBank/DDBJ whole genome shotgun (WGS) entry which is preliminary data.</text>
</comment>
<sequence>MIRKNNDYLYIHDEMCVVGEAIANIESQDESFKELSQNDSIAQVLGKEHPERVHGLGFGPCPTHFFGNTAQ</sequence>